<keyword evidence="3" id="KW-0418">Kinase</keyword>
<proteinExistence type="predicted"/>
<evidence type="ECO:0000256" key="3">
    <source>
        <dbReference type="ARBA" id="ARBA00022777"/>
    </source>
</evidence>
<dbReference type="GO" id="GO:0005776">
    <property type="term" value="C:autophagosome"/>
    <property type="evidence" value="ECO:0007669"/>
    <property type="project" value="TreeGrafter"/>
</dbReference>
<dbReference type="Proteomes" id="UP000324800">
    <property type="component" value="Unassembled WGS sequence"/>
</dbReference>
<evidence type="ECO:0000259" key="5">
    <source>
        <dbReference type="PROSITE" id="PS50011"/>
    </source>
</evidence>
<comment type="caution">
    <text evidence="6">The sequence shown here is derived from an EMBL/GenBank/DDBJ whole genome shotgun (WGS) entry which is preliminary data.</text>
</comment>
<dbReference type="PANTHER" id="PTHR24348:SF22">
    <property type="entry name" value="NON-SPECIFIC SERINE_THREONINE PROTEIN KINASE"/>
    <property type="match status" value="1"/>
</dbReference>
<evidence type="ECO:0000256" key="4">
    <source>
        <dbReference type="ARBA" id="ARBA00022840"/>
    </source>
</evidence>
<evidence type="ECO:0000313" key="7">
    <source>
        <dbReference type="Proteomes" id="UP000324800"/>
    </source>
</evidence>
<reference evidence="6 7" key="1">
    <citation type="submission" date="2019-03" db="EMBL/GenBank/DDBJ databases">
        <title>Single cell metagenomics reveals metabolic interactions within the superorganism composed of flagellate Streblomastix strix and complex community of Bacteroidetes bacteria on its surface.</title>
        <authorList>
            <person name="Treitli S.C."/>
            <person name="Kolisko M."/>
            <person name="Husnik F."/>
            <person name="Keeling P."/>
            <person name="Hampl V."/>
        </authorList>
    </citation>
    <scope>NUCLEOTIDE SEQUENCE [LARGE SCALE GENOMIC DNA]</scope>
    <source>
        <strain evidence="6">ST1C</strain>
    </source>
</reference>
<dbReference type="GO" id="GO:0000045">
    <property type="term" value="P:autophagosome assembly"/>
    <property type="evidence" value="ECO:0007669"/>
    <property type="project" value="TreeGrafter"/>
</dbReference>
<keyword evidence="4" id="KW-0067">ATP-binding</keyword>
<sequence length="99" mass="10951">MNTWIEAIGFQNANQTTLEILVRGGGHYSIAKTMEEVAWNIFAQSAYAISQLHTNRIIHADLKPGNILLSNEGKILLADFGMARKLQKGKNYISFQGGT</sequence>
<evidence type="ECO:0000256" key="2">
    <source>
        <dbReference type="ARBA" id="ARBA00022741"/>
    </source>
</evidence>
<keyword evidence="1" id="KW-0808">Transferase</keyword>
<dbReference type="InterPro" id="IPR011009">
    <property type="entry name" value="Kinase-like_dom_sf"/>
</dbReference>
<dbReference type="OrthoDB" id="10252171at2759"/>
<dbReference type="GO" id="GO:0005829">
    <property type="term" value="C:cytosol"/>
    <property type="evidence" value="ECO:0007669"/>
    <property type="project" value="TreeGrafter"/>
</dbReference>
<dbReference type="InterPro" id="IPR008271">
    <property type="entry name" value="Ser/Thr_kinase_AS"/>
</dbReference>
<protein>
    <recommendedName>
        <fullName evidence="5">Protein kinase domain-containing protein</fullName>
    </recommendedName>
</protein>
<dbReference type="GO" id="GO:0004674">
    <property type="term" value="F:protein serine/threonine kinase activity"/>
    <property type="evidence" value="ECO:0007669"/>
    <property type="project" value="InterPro"/>
</dbReference>
<dbReference type="EMBL" id="SNRW01014234">
    <property type="protein sequence ID" value="KAA6371696.1"/>
    <property type="molecule type" value="Genomic_DNA"/>
</dbReference>
<dbReference type="GO" id="GO:0005524">
    <property type="term" value="F:ATP binding"/>
    <property type="evidence" value="ECO:0007669"/>
    <property type="project" value="UniProtKB-KW"/>
</dbReference>
<accession>A0A5J4UM26</accession>
<name>A0A5J4UM26_9EUKA</name>
<dbReference type="SUPFAM" id="SSF56112">
    <property type="entry name" value="Protein kinase-like (PK-like)"/>
    <property type="match status" value="1"/>
</dbReference>
<dbReference type="AlphaFoldDB" id="A0A5J4UM26"/>
<dbReference type="Gene3D" id="1.10.510.10">
    <property type="entry name" value="Transferase(Phosphotransferase) domain 1"/>
    <property type="match status" value="1"/>
</dbReference>
<dbReference type="PROSITE" id="PS50011">
    <property type="entry name" value="PROTEIN_KINASE_DOM"/>
    <property type="match status" value="1"/>
</dbReference>
<dbReference type="InterPro" id="IPR000719">
    <property type="entry name" value="Prot_kinase_dom"/>
</dbReference>
<gene>
    <name evidence="6" type="ORF">EZS28_032777</name>
</gene>
<dbReference type="PANTHER" id="PTHR24348">
    <property type="entry name" value="SERINE/THREONINE-PROTEIN KINASE UNC-51-RELATED"/>
    <property type="match status" value="1"/>
</dbReference>
<dbReference type="InterPro" id="IPR045269">
    <property type="entry name" value="Atg1-like"/>
</dbReference>
<feature type="domain" description="Protein kinase" evidence="5">
    <location>
        <begin position="1"/>
        <end position="99"/>
    </location>
</feature>
<dbReference type="GO" id="GO:0016020">
    <property type="term" value="C:membrane"/>
    <property type="evidence" value="ECO:0007669"/>
    <property type="project" value="TreeGrafter"/>
</dbReference>
<dbReference type="GO" id="GO:0010506">
    <property type="term" value="P:regulation of autophagy"/>
    <property type="evidence" value="ECO:0007669"/>
    <property type="project" value="InterPro"/>
</dbReference>
<dbReference type="PROSITE" id="PS00108">
    <property type="entry name" value="PROTEIN_KINASE_ST"/>
    <property type="match status" value="1"/>
</dbReference>
<evidence type="ECO:0000256" key="1">
    <source>
        <dbReference type="ARBA" id="ARBA00022679"/>
    </source>
</evidence>
<keyword evidence="2" id="KW-0547">Nucleotide-binding</keyword>
<evidence type="ECO:0000313" key="6">
    <source>
        <dbReference type="EMBL" id="KAA6371696.1"/>
    </source>
</evidence>
<dbReference type="GO" id="GO:0000407">
    <property type="term" value="C:phagophore assembly site"/>
    <property type="evidence" value="ECO:0007669"/>
    <property type="project" value="TreeGrafter"/>
</dbReference>
<organism evidence="6 7">
    <name type="scientific">Streblomastix strix</name>
    <dbReference type="NCBI Taxonomy" id="222440"/>
    <lineage>
        <taxon>Eukaryota</taxon>
        <taxon>Metamonada</taxon>
        <taxon>Preaxostyla</taxon>
        <taxon>Oxymonadida</taxon>
        <taxon>Streblomastigidae</taxon>
        <taxon>Streblomastix</taxon>
    </lineage>
</organism>
<dbReference type="Pfam" id="PF00069">
    <property type="entry name" value="Pkinase"/>
    <property type="match status" value="1"/>
</dbReference>
<feature type="non-terminal residue" evidence="6">
    <location>
        <position position="99"/>
    </location>
</feature>